<organism evidence="2 3">
    <name type="scientific">Thlaspi arvense</name>
    <name type="common">Field penny-cress</name>
    <dbReference type="NCBI Taxonomy" id="13288"/>
    <lineage>
        <taxon>Eukaryota</taxon>
        <taxon>Viridiplantae</taxon>
        <taxon>Streptophyta</taxon>
        <taxon>Embryophyta</taxon>
        <taxon>Tracheophyta</taxon>
        <taxon>Spermatophyta</taxon>
        <taxon>Magnoliopsida</taxon>
        <taxon>eudicotyledons</taxon>
        <taxon>Gunneridae</taxon>
        <taxon>Pentapetalae</taxon>
        <taxon>rosids</taxon>
        <taxon>malvids</taxon>
        <taxon>Brassicales</taxon>
        <taxon>Brassicaceae</taxon>
        <taxon>Thlaspideae</taxon>
        <taxon>Thlaspi</taxon>
    </lineage>
</organism>
<accession>A0AAU9SB79</accession>
<name>A0AAU9SB79_THLAR</name>
<dbReference type="PANTHER" id="PTHR31672:SF10">
    <property type="entry name" value="F-BOX DOMAIN-CONTAINING PROTEIN"/>
    <property type="match status" value="1"/>
</dbReference>
<gene>
    <name evidence="2" type="ORF">TAV2_LOCUS14151</name>
</gene>
<dbReference type="InterPro" id="IPR017451">
    <property type="entry name" value="F-box-assoc_interact_dom"/>
</dbReference>
<evidence type="ECO:0000259" key="1">
    <source>
        <dbReference type="PROSITE" id="PS50181"/>
    </source>
</evidence>
<keyword evidence="3" id="KW-1185">Reference proteome</keyword>
<dbReference type="AlphaFoldDB" id="A0AAU9SB79"/>
<dbReference type="PANTHER" id="PTHR31672">
    <property type="entry name" value="BNACNNG10540D PROTEIN"/>
    <property type="match status" value="1"/>
</dbReference>
<dbReference type="SMART" id="SM00256">
    <property type="entry name" value="FBOX"/>
    <property type="match status" value="1"/>
</dbReference>
<dbReference type="SUPFAM" id="SSF81383">
    <property type="entry name" value="F-box domain"/>
    <property type="match status" value="1"/>
</dbReference>
<dbReference type="EMBL" id="OU466860">
    <property type="protein sequence ID" value="CAH2061216.1"/>
    <property type="molecule type" value="Genomic_DNA"/>
</dbReference>
<dbReference type="NCBIfam" id="TIGR01640">
    <property type="entry name" value="F_box_assoc_1"/>
    <property type="match status" value="1"/>
</dbReference>
<dbReference type="Pfam" id="PF00646">
    <property type="entry name" value="F-box"/>
    <property type="match status" value="1"/>
</dbReference>
<protein>
    <recommendedName>
        <fullName evidence="1">F-box domain-containing protein</fullName>
    </recommendedName>
</protein>
<reference evidence="2 3" key="1">
    <citation type="submission" date="2022-03" db="EMBL/GenBank/DDBJ databases">
        <authorList>
            <person name="Nunn A."/>
            <person name="Chopra R."/>
            <person name="Nunn A."/>
            <person name="Contreras Garrido A."/>
        </authorList>
    </citation>
    <scope>NUCLEOTIDE SEQUENCE [LARGE SCALE GENOMIC DNA]</scope>
</reference>
<dbReference type="Proteomes" id="UP000836841">
    <property type="component" value="Chromosome 4"/>
</dbReference>
<dbReference type="InterPro" id="IPR006527">
    <property type="entry name" value="F-box-assoc_dom_typ1"/>
</dbReference>
<evidence type="ECO:0000313" key="3">
    <source>
        <dbReference type="Proteomes" id="UP000836841"/>
    </source>
</evidence>
<dbReference type="SUPFAM" id="SSF50965">
    <property type="entry name" value="Galactose oxidase, central domain"/>
    <property type="match status" value="1"/>
</dbReference>
<sequence length="393" mass="45616">FSKISSMTSSLSSLPLELVEEIFVRVPIELLVRFKTTSKEWYAFFSDKKFIYKHLDLSQERFIRVDVGHQSLQIFNPETNPILRLPIPGELHNHTFREAIHCDGLLISSCKNRESIKKLAVWNPISSRVTWIEPSNSYEICDIYGFGYDNVSRDNYKILRINRFRLPSEIEIYEFKSKRWRSVDATLECEHMWDPVSMNGNIKKNYEIESFIQCFDFSTETFKPICCVPEGADHFHSSYDTVLLSGFGGDRLSLLHHHTNGKIEVWITSKLADGVVSWSKYINVTHDPLVLHSTSSRRISPTYFTHKTDKIMLLCEEEDFEEKYIYTNVYEICEGVIKKQDEVRGRHRLYENPCNVYVPSLVPVPCSEEHGSGKQVGTEESKPKMLGLFVEKS</sequence>
<proteinExistence type="predicted"/>
<feature type="non-terminal residue" evidence="2">
    <location>
        <position position="1"/>
    </location>
</feature>
<dbReference type="InterPro" id="IPR036047">
    <property type="entry name" value="F-box-like_dom_sf"/>
</dbReference>
<dbReference type="InterPro" id="IPR001810">
    <property type="entry name" value="F-box_dom"/>
</dbReference>
<dbReference type="PROSITE" id="PS50181">
    <property type="entry name" value="FBOX"/>
    <property type="match status" value="1"/>
</dbReference>
<evidence type="ECO:0000313" key="2">
    <source>
        <dbReference type="EMBL" id="CAH2061216.1"/>
    </source>
</evidence>
<dbReference type="InterPro" id="IPR050796">
    <property type="entry name" value="SCF_F-box_component"/>
</dbReference>
<dbReference type="Pfam" id="PF07734">
    <property type="entry name" value="FBA_1"/>
    <property type="match status" value="1"/>
</dbReference>
<feature type="domain" description="F-box" evidence="1">
    <location>
        <begin position="8"/>
        <end position="55"/>
    </location>
</feature>
<dbReference type="InterPro" id="IPR011043">
    <property type="entry name" value="Gal_Oxase/kelch_b-propeller"/>
</dbReference>